<keyword evidence="2" id="KW-1185">Reference proteome</keyword>
<dbReference type="Proteomes" id="UP001279681">
    <property type="component" value="Unassembled WGS sequence"/>
</dbReference>
<evidence type="ECO:0008006" key="3">
    <source>
        <dbReference type="Google" id="ProtNLM"/>
    </source>
</evidence>
<gene>
    <name evidence="1" type="ORF">RFV38_08680</name>
</gene>
<organism evidence="1 2">
    <name type="scientific">Candidatus Cetobacterium colombiensis</name>
    <dbReference type="NCBI Taxonomy" id="3073100"/>
    <lineage>
        <taxon>Bacteria</taxon>
        <taxon>Fusobacteriati</taxon>
        <taxon>Fusobacteriota</taxon>
        <taxon>Fusobacteriia</taxon>
        <taxon>Fusobacteriales</taxon>
        <taxon>Fusobacteriaceae</taxon>
        <taxon>Cetobacterium</taxon>
    </lineage>
</organism>
<accession>A0ABU4WAK6</accession>
<evidence type="ECO:0000313" key="2">
    <source>
        <dbReference type="Proteomes" id="UP001279681"/>
    </source>
</evidence>
<dbReference type="RefSeq" id="WP_320313955.1">
    <property type="nucleotide sequence ID" value="NZ_JAVIKH010000011.1"/>
</dbReference>
<comment type="caution">
    <text evidence="1">The sequence shown here is derived from an EMBL/GenBank/DDBJ whole genome shotgun (WGS) entry which is preliminary data.</text>
</comment>
<evidence type="ECO:0000313" key="1">
    <source>
        <dbReference type="EMBL" id="MDX8336569.1"/>
    </source>
</evidence>
<reference evidence="2" key="1">
    <citation type="submission" date="2023-07" db="EMBL/GenBank/DDBJ databases">
        <authorList>
            <person name="Colorado M.A."/>
            <person name="Villamil L.M."/>
            <person name="Melo J.F."/>
            <person name="Rodriguez J.A."/>
            <person name="Ruiz R.Y."/>
        </authorList>
    </citation>
    <scope>NUCLEOTIDE SEQUENCE [LARGE SCALE GENOMIC DNA]</scope>
    <source>
        <strain evidence="2">C33</strain>
    </source>
</reference>
<sequence length="144" mass="16670">MFSGVKLFLIFFLIPLSKMKKVNPKVFLENFENRDIIYPNEVLYTAYDNRINSLLITSTRIISVFKLRNRINIFSIPLFQLGTVSTYSLRFLKINGMCVTSSPGFKFYWFFNHDVCMETLSNEISKVVADVQIDGGSKLAKIFK</sequence>
<dbReference type="EMBL" id="JAVIKH010000011">
    <property type="protein sequence ID" value="MDX8336569.1"/>
    <property type="molecule type" value="Genomic_DNA"/>
</dbReference>
<protein>
    <recommendedName>
        <fullName evidence="3">YokE-like PH domain-containing protein</fullName>
    </recommendedName>
</protein>
<name>A0ABU4WAK6_9FUSO</name>
<proteinExistence type="predicted"/>